<dbReference type="Proteomes" id="UP000249661">
    <property type="component" value="Unassembled WGS sequence"/>
</dbReference>
<organism evidence="1 2">
    <name type="scientific">Aspergillus aculeatinus CBS 121060</name>
    <dbReference type="NCBI Taxonomy" id="1448322"/>
    <lineage>
        <taxon>Eukaryota</taxon>
        <taxon>Fungi</taxon>
        <taxon>Dikarya</taxon>
        <taxon>Ascomycota</taxon>
        <taxon>Pezizomycotina</taxon>
        <taxon>Eurotiomycetes</taxon>
        <taxon>Eurotiomycetidae</taxon>
        <taxon>Eurotiales</taxon>
        <taxon>Aspergillaceae</taxon>
        <taxon>Aspergillus</taxon>
        <taxon>Aspergillus subgen. Circumdati</taxon>
    </lineage>
</organism>
<reference evidence="1" key="1">
    <citation type="submission" date="2018-02" db="EMBL/GenBank/DDBJ databases">
        <title>The genomes of Aspergillus section Nigri reveals drivers in fungal speciation.</title>
        <authorList>
            <consortium name="DOE Joint Genome Institute"/>
            <person name="Vesth T.C."/>
            <person name="Nybo J."/>
            <person name="Theobald S."/>
            <person name="Brandl J."/>
            <person name="Frisvad J.C."/>
            <person name="Nielsen K.F."/>
            <person name="Lyhne E.K."/>
            <person name="Kogle M.E."/>
            <person name="Kuo A."/>
            <person name="Riley R."/>
            <person name="Clum A."/>
            <person name="Nolan M."/>
            <person name="Lipzen A."/>
            <person name="Salamov A."/>
            <person name="Henrissat B."/>
            <person name="Wiebenga A."/>
            <person name="De vries R.P."/>
            <person name="Grigoriev I.V."/>
            <person name="Mortensen U.H."/>
            <person name="Andersen M.R."/>
            <person name="Baker S.E."/>
        </authorList>
    </citation>
    <scope>NUCLEOTIDE SEQUENCE</scope>
    <source>
        <strain evidence="1">CBS 121060</strain>
    </source>
</reference>
<name>A0ACD1HE24_9EURO</name>
<dbReference type="EMBL" id="KZ824947">
    <property type="protein sequence ID" value="RAH71803.1"/>
    <property type="molecule type" value="Genomic_DNA"/>
</dbReference>
<proteinExistence type="predicted"/>
<evidence type="ECO:0000313" key="2">
    <source>
        <dbReference type="Proteomes" id="UP000249661"/>
    </source>
</evidence>
<protein>
    <submittedName>
        <fullName evidence="1">Uncharacterized protein</fullName>
    </submittedName>
</protein>
<sequence>MQLPFPPTLLSFKDTLQSPNLISMRRIVNLLSLCPVCICVCIQALSAQKSFINKKLPASSTTSHYLPSPMSTQSMLWHNRHQLFIPIPDSPKNSIAYIQISIYSLNPLIPCPPSFSSQVILFYIRFGNYNWVSGH</sequence>
<gene>
    <name evidence="1" type="ORF">BO66DRAFT_48975</name>
</gene>
<keyword evidence="2" id="KW-1185">Reference proteome</keyword>
<evidence type="ECO:0000313" key="1">
    <source>
        <dbReference type="EMBL" id="RAH71803.1"/>
    </source>
</evidence>
<accession>A0ACD1HE24</accession>